<dbReference type="SUPFAM" id="SSF53335">
    <property type="entry name" value="S-adenosyl-L-methionine-dependent methyltransferases"/>
    <property type="match status" value="1"/>
</dbReference>
<dbReference type="Gene3D" id="2.20.25.110">
    <property type="entry name" value="S-adenosyl-L-methionine-dependent methyltransferases"/>
    <property type="match status" value="1"/>
</dbReference>
<dbReference type="GO" id="GO:0032259">
    <property type="term" value="P:methylation"/>
    <property type="evidence" value="ECO:0007669"/>
    <property type="project" value="UniProtKB-KW"/>
</dbReference>
<accession>A0A2C1MFY1</accession>
<reference evidence="4 5" key="1">
    <citation type="submission" date="2017-09" db="EMBL/GenBank/DDBJ databases">
        <title>Large-scale bioinformatics analysis of Bacillus genomes uncovers conserved roles of natural products in bacterial physiology.</title>
        <authorList>
            <consortium name="Agbiome Team Llc"/>
            <person name="Bleich R.M."/>
            <person name="Grubbs K.J."/>
            <person name="Santa Maria K.C."/>
            <person name="Allen S.E."/>
            <person name="Farag S."/>
            <person name="Shank E.A."/>
            <person name="Bowers A."/>
        </authorList>
    </citation>
    <scope>NUCLEOTIDE SEQUENCE [LARGE SCALE GENOMIC DNA]</scope>
    <source>
        <strain evidence="4 5">AFS070861</strain>
    </source>
</reference>
<dbReference type="GO" id="GO:0008168">
    <property type="term" value="F:methyltransferase activity"/>
    <property type="evidence" value="ECO:0007669"/>
    <property type="project" value="UniProtKB-KW"/>
</dbReference>
<dbReference type="EMBL" id="NVAP01000014">
    <property type="protein sequence ID" value="PFQ48866.1"/>
    <property type="molecule type" value="Genomic_DNA"/>
</dbReference>
<feature type="domain" description="Methyltransferase" evidence="3">
    <location>
        <begin position="46"/>
        <end position="137"/>
    </location>
</feature>
<dbReference type="RefSeq" id="WP_098612017.1">
    <property type="nucleotide sequence ID" value="NZ_NUMH01000041.1"/>
</dbReference>
<proteinExistence type="predicted"/>
<name>A0A2C1MFY1_BACCE</name>
<sequence>MSRKLIYSDYDIFASVYNKHWGHFAEHSYLAFEKLVLQYAQPRSHILDLCCGTGHLTRKLLDHNFVVTGIDGSTQMIEYARENAPDATFIVDDARYFNINEHFHYVLSAGDSLNHIMNLDELKSVFHNVYSVLHNEGIFTFDMNTEKGFLENWSASFHISEKEYVCTIDSTYDNENKKAEMNFILFQHDIDNNWTRSDFSFEEACYSNEEIISSLESVGFKNIQFHGTNRAFFTCQK</sequence>
<dbReference type="InterPro" id="IPR029063">
    <property type="entry name" value="SAM-dependent_MTases_sf"/>
</dbReference>
<dbReference type="AlphaFoldDB" id="A0A2C1MFY1"/>
<protein>
    <submittedName>
        <fullName evidence="4">SAM-dependent methyltransferase</fullName>
    </submittedName>
</protein>
<gene>
    <name evidence="4" type="ORF">COK05_07090</name>
</gene>
<evidence type="ECO:0000256" key="2">
    <source>
        <dbReference type="ARBA" id="ARBA00022679"/>
    </source>
</evidence>
<comment type="caution">
    <text evidence="4">The sequence shown here is derived from an EMBL/GenBank/DDBJ whole genome shotgun (WGS) entry which is preliminary data.</text>
</comment>
<keyword evidence="1 4" id="KW-0489">Methyltransferase</keyword>
<dbReference type="InterPro" id="IPR041698">
    <property type="entry name" value="Methyltransf_25"/>
</dbReference>
<dbReference type="PANTHER" id="PTHR43861">
    <property type="entry name" value="TRANS-ACONITATE 2-METHYLTRANSFERASE-RELATED"/>
    <property type="match status" value="1"/>
</dbReference>
<evidence type="ECO:0000259" key="3">
    <source>
        <dbReference type="Pfam" id="PF13649"/>
    </source>
</evidence>
<evidence type="ECO:0000256" key="1">
    <source>
        <dbReference type="ARBA" id="ARBA00022603"/>
    </source>
</evidence>
<keyword evidence="2 4" id="KW-0808">Transferase</keyword>
<evidence type="ECO:0000313" key="5">
    <source>
        <dbReference type="Proteomes" id="UP000224386"/>
    </source>
</evidence>
<evidence type="ECO:0000313" key="4">
    <source>
        <dbReference type="EMBL" id="PFQ48866.1"/>
    </source>
</evidence>
<dbReference type="PANTHER" id="PTHR43861:SF1">
    <property type="entry name" value="TRANS-ACONITATE 2-METHYLTRANSFERASE"/>
    <property type="match status" value="1"/>
</dbReference>
<dbReference type="Pfam" id="PF13649">
    <property type="entry name" value="Methyltransf_25"/>
    <property type="match status" value="1"/>
</dbReference>
<dbReference type="Proteomes" id="UP000224386">
    <property type="component" value="Unassembled WGS sequence"/>
</dbReference>
<dbReference type="Gene3D" id="3.40.50.150">
    <property type="entry name" value="Vaccinia Virus protein VP39"/>
    <property type="match status" value="1"/>
</dbReference>
<organism evidence="4 5">
    <name type="scientific">Bacillus cereus</name>
    <dbReference type="NCBI Taxonomy" id="1396"/>
    <lineage>
        <taxon>Bacteria</taxon>
        <taxon>Bacillati</taxon>
        <taxon>Bacillota</taxon>
        <taxon>Bacilli</taxon>
        <taxon>Bacillales</taxon>
        <taxon>Bacillaceae</taxon>
        <taxon>Bacillus</taxon>
        <taxon>Bacillus cereus group</taxon>
    </lineage>
</organism>
<dbReference type="CDD" id="cd02440">
    <property type="entry name" value="AdoMet_MTases"/>
    <property type="match status" value="1"/>
</dbReference>